<reference evidence="1 2" key="1">
    <citation type="journal article" date="2011" name="J. Virol.">
        <title>Genomic and proteomic analysis of invertebrate iridovirus type 9.</title>
        <authorList>
            <person name="Wong C.K."/>
            <person name="Young V.L."/>
            <person name="Kleffmann T."/>
            <person name="Ward V.K."/>
        </authorList>
    </citation>
    <scope>NUCLEOTIDE SEQUENCE [LARGE SCALE GENOMIC DNA]</scope>
</reference>
<organismHost>
    <name type="scientific">Wiseana cervinata</name>
    <dbReference type="NCBI Taxonomy" id="107013"/>
</organismHost>
<dbReference type="GeneID" id="10963871"/>
<dbReference type="EMBL" id="GQ918152">
    <property type="protein sequence ID" value="ADO00493.1"/>
    <property type="molecule type" value="Genomic_DNA"/>
</dbReference>
<dbReference type="KEGG" id="vg:10963871"/>
<name>G0T5H5_IRV9</name>
<organism evidence="1 2">
    <name type="scientific">Wiseana iridescent virus</name>
    <name type="common">WIV</name>
    <name type="synonym">Insect iridescent virus type 9</name>
    <dbReference type="NCBI Taxonomy" id="68347"/>
    <lineage>
        <taxon>Viruses</taxon>
        <taxon>Varidnaviria</taxon>
        <taxon>Bamfordvirae</taxon>
        <taxon>Nucleocytoviricota</taxon>
        <taxon>Megaviricetes</taxon>
        <taxon>Pimascovirales</taxon>
        <taxon>Pimascovirales incertae sedis</taxon>
        <taxon>Iridoviridae</taxon>
        <taxon>Betairidovirinae</taxon>
        <taxon>Chloriridovirus</taxon>
        <taxon>Chloriridovirus wiseana1</taxon>
        <taxon>Invertebrate iridescent virus 9</taxon>
    </lineage>
</organism>
<sequence>MKLNTKRRDDIQDYYLLLEELVQLYGAYTHKFKENQLKEQLQVKDDHILLLKDLLIDDQKREKTQIISS</sequence>
<evidence type="ECO:0000313" key="1">
    <source>
        <dbReference type="EMBL" id="ADO00493.1"/>
    </source>
</evidence>
<dbReference type="RefSeq" id="YP_004732932.1">
    <property type="nucleotide sequence ID" value="NC_015780.1"/>
</dbReference>
<dbReference type="Proteomes" id="UP000112896">
    <property type="component" value="Segment"/>
</dbReference>
<accession>G0T5H5</accession>
<protein>
    <submittedName>
        <fullName evidence="1">Uncharacterized protein</fullName>
    </submittedName>
</protein>
<keyword evidence="2" id="KW-1185">Reference proteome</keyword>
<evidence type="ECO:0000313" key="2">
    <source>
        <dbReference type="Proteomes" id="UP000112896"/>
    </source>
</evidence>
<proteinExistence type="predicted"/>